<feature type="transmembrane region" description="Helical" evidence="7">
    <location>
        <begin position="202"/>
        <end position="222"/>
    </location>
</feature>
<evidence type="ECO:0000256" key="1">
    <source>
        <dbReference type="ARBA" id="ARBA00004651"/>
    </source>
</evidence>
<dbReference type="Pfam" id="PF01478">
    <property type="entry name" value="Peptidase_A24"/>
    <property type="match status" value="1"/>
</dbReference>
<feature type="transmembrane region" description="Helical" evidence="7">
    <location>
        <begin position="80"/>
        <end position="98"/>
    </location>
</feature>
<accession>A0A9X5BI82</accession>
<dbReference type="EMBL" id="QZDT01000030">
    <property type="protein sequence ID" value="NBJ94097.1"/>
    <property type="molecule type" value="Genomic_DNA"/>
</dbReference>
<sequence>MIIVFSSLLWLLRFAMGACAFSFFNRVICRLPNRESVVRGRSYCLSCGKSLTVKELIPCISYLWQRGRCRGCGERISGRYFLVELAGGLLFVFCGAYFGYGEGGILPPKGLLAFAYLGILTMVAFIDWDTRIIYNRFHIGIALLGIISLWLFPEHTLTDRMIGAVVISFPMLILALIVEGAFGGGDIKLMAASGFLLGWRGITAAMFMGLLAGGAYCTWMLAGKKLARKHSIAFGPFLALGLGIGFFWGDELAAWYLPFL</sequence>
<gene>
    <name evidence="10" type="ORF">D5281_16250</name>
</gene>
<comment type="subcellular location">
    <subcellularLocation>
        <location evidence="1">Cell membrane</location>
        <topology evidence="1">Multi-pass membrane protein</topology>
    </subcellularLocation>
</comment>
<evidence type="ECO:0000256" key="3">
    <source>
        <dbReference type="ARBA" id="ARBA00022475"/>
    </source>
</evidence>
<dbReference type="PANTHER" id="PTHR30487">
    <property type="entry name" value="TYPE 4 PREPILIN-LIKE PROTEINS LEADER PEPTIDE-PROCESSING ENZYME"/>
    <property type="match status" value="1"/>
</dbReference>
<evidence type="ECO:0000259" key="9">
    <source>
        <dbReference type="Pfam" id="PF06750"/>
    </source>
</evidence>
<keyword evidence="4 7" id="KW-0812">Transmembrane</keyword>
<keyword evidence="3" id="KW-1003">Cell membrane</keyword>
<evidence type="ECO:0000313" key="11">
    <source>
        <dbReference type="Proteomes" id="UP001154420"/>
    </source>
</evidence>
<evidence type="ECO:0000256" key="4">
    <source>
        <dbReference type="ARBA" id="ARBA00022692"/>
    </source>
</evidence>
<evidence type="ECO:0000313" key="10">
    <source>
        <dbReference type="EMBL" id="NBJ94097.1"/>
    </source>
</evidence>
<name>A0A9X5BI82_9FIRM</name>
<keyword evidence="11" id="KW-1185">Reference proteome</keyword>
<keyword evidence="5 7" id="KW-1133">Transmembrane helix</keyword>
<proteinExistence type="inferred from homology"/>
<dbReference type="InterPro" id="IPR000045">
    <property type="entry name" value="Prepilin_IV_endopep_pep"/>
</dbReference>
<keyword evidence="6 7" id="KW-0472">Membrane</keyword>
<evidence type="ECO:0000259" key="8">
    <source>
        <dbReference type="Pfam" id="PF01478"/>
    </source>
</evidence>
<dbReference type="InterPro" id="IPR050882">
    <property type="entry name" value="Prepilin_peptidase/N-MTase"/>
</dbReference>
<dbReference type="Pfam" id="PF06750">
    <property type="entry name" value="A24_N_bact"/>
    <property type="match status" value="1"/>
</dbReference>
<dbReference type="PANTHER" id="PTHR30487:SF0">
    <property type="entry name" value="PREPILIN LEADER PEPTIDASE_N-METHYLTRANSFERASE-RELATED"/>
    <property type="match status" value="1"/>
</dbReference>
<feature type="domain" description="Prepilin type IV endopeptidase peptidase" evidence="8">
    <location>
        <begin position="115"/>
        <end position="217"/>
    </location>
</feature>
<reference evidence="10" key="1">
    <citation type="submission" date="2018-09" db="EMBL/GenBank/DDBJ databases">
        <title>Murine metabolic-syndrome-specific gut microbial biobank.</title>
        <authorList>
            <person name="Liu C."/>
        </authorList>
    </citation>
    <scope>NUCLEOTIDE SEQUENCE</scope>
    <source>
        <strain evidence="10">D42-62</strain>
    </source>
</reference>
<dbReference type="GO" id="GO:0005886">
    <property type="term" value="C:plasma membrane"/>
    <property type="evidence" value="ECO:0007669"/>
    <property type="project" value="UniProtKB-SubCell"/>
</dbReference>
<dbReference type="OrthoDB" id="9789291at2"/>
<dbReference type="GO" id="GO:0004190">
    <property type="term" value="F:aspartic-type endopeptidase activity"/>
    <property type="evidence" value="ECO:0007669"/>
    <property type="project" value="InterPro"/>
</dbReference>
<evidence type="ECO:0000256" key="7">
    <source>
        <dbReference type="SAM" id="Phobius"/>
    </source>
</evidence>
<feature type="transmembrane region" description="Helical" evidence="7">
    <location>
        <begin position="132"/>
        <end position="152"/>
    </location>
</feature>
<dbReference type="GO" id="GO:0006465">
    <property type="term" value="P:signal peptide processing"/>
    <property type="evidence" value="ECO:0007669"/>
    <property type="project" value="TreeGrafter"/>
</dbReference>
<evidence type="ECO:0000256" key="2">
    <source>
        <dbReference type="ARBA" id="ARBA00005801"/>
    </source>
</evidence>
<feature type="transmembrane region" description="Helical" evidence="7">
    <location>
        <begin position="234"/>
        <end position="257"/>
    </location>
</feature>
<evidence type="ECO:0000256" key="5">
    <source>
        <dbReference type="ARBA" id="ARBA00022989"/>
    </source>
</evidence>
<feature type="transmembrane region" description="Helical" evidence="7">
    <location>
        <begin position="110"/>
        <end position="126"/>
    </location>
</feature>
<dbReference type="Proteomes" id="UP001154420">
    <property type="component" value="Unassembled WGS sequence"/>
</dbReference>
<dbReference type="AlphaFoldDB" id="A0A9X5BI82"/>
<dbReference type="InterPro" id="IPR010627">
    <property type="entry name" value="Prepilin_pept_A24_N"/>
</dbReference>
<feature type="domain" description="Prepilin peptidase A24 N-terminal" evidence="9">
    <location>
        <begin position="16"/>
        <end position="96"/>
    </location>
</feature>
<feature type="transmembrane region" description="Helical" evidence="7">
    <location>
        <begin position="164"/>
        <end position="182"/>
    </location>
</feature>
<comment type="caution">
    <text evidence="10">The sequence shown here is derived from an EMBL/GenBank/DDBJ whole genome shotgun (WGS) entry which is preliminary data.</text>
</comment>
<organism evidence="10 11">
    <name type="scientific">Parablautia muri</name>
    <dbReference type="NCBI Taxonomy" id="2320879"/>
    <lineage>
        <taxon>Bacteria</taxon>
        <taxon>Bacillati</taxon>
        <taxon>Bacillota</taxon>
        <taxon>Clostridia</taxon>
        <taxon>Lachnospirales</taxon>
        <taxon>Lachnospiraceae</taxon>
        <taxon>Parablautia</taxon>
    </lineage>
</organism>
<comment type="similarity">
    <text evidence="2">Belongs to the peptidase A24 family.</text>
</comment>
<protein>
    <submittedName>
        <fullName evidence="10">Prepilin peptidase</fullName>
    </submittedName>
</protein>
<dbReference type="Gene3D" id="1.20.120.1220">
    <property type="match status" value="1"/>
</dbReference>
<evidence type="ECO:0000256" key="6">
    <source>
        <dbReference type="ARBA" id="ARBA00023136"/>
    </source>
</evidence>